<organism evidence="2 3">
    <name type="scientific">Trichogramma brassicae</name>
    <dbReference type="NCBI Taxonomy" id="86971"/>
    <lineage>
        <taxon>Eukaryota</taxon>
        <taxon>Metazoa</taxon>
        <taxon>Ecdysozoa</taxon>
        <taxon>Arthropoda</taxon>
        <taxon>Hexapoda</taxon>
        <taxon>Insecta</taxon>
        <taxon>Pterygota</taxon>
        <taxon>Neoptera</taxon>
        <taxon>Endopterygota</taxon>
        <taxon>Hymenoptera</taxon>
        <taxon>Apocrita</taxon>
        <taxon>Proctotrupomorpha</taxon>
        <taxon>Chalcidoidea</taxon>
        <taxon>Trichogrammatidae</taxon>
        <taxon>Trichogramma</taxon>
    </lineage>
</organism>
<dbReference type="AlphaFoldDB" id="A0A6H5IE84"/>
<name>A0A6H5IE84_9HYME</name>
<evidence type="ECO:0000256" key="1">
    <source>
        <dbReference type="SAM" id="MobiDB-lite"/>
    </source>
</evidence>
<evidence type="ECO:0000313" key="3">
    <source>
        <dbReference type="Proteomes" id="UP000479190"/>
    </source>
</evidence>
<keyword evidence="3" id="KW-1185">Reference proteome</keyword>
<reference evidence="2 3" key="1">
    <citation type="submission" date="2020-02" db="EMBL/GenBank/DDBJ databases">
        <authorList>
            <person name="Ferguson B K."/>
        </authorList>
    </citation>
    <scope>NUCLEOTIDE SEQUENCE [LARGE SCALE GENOMIC DNA]</scope>
</reference>
<evidence type="ECO:0000313" key="2">
    <source>
        <dbReference type="EMBL" id="CAB0033129.1"/>
    </source>
</evidence>
<dbReference type="EMBL" id="CADCXV010000699">
    <property type="protein sequence ID" value="CAB0033129.1"/>
    <property type="molecule type" value="Genomic_DNA"/>
</dbReference>
<protein>
    <submittedName>
        <fullName evidence="2">Uncharacterized protein</fullName>
    </submittedName>
</protein>
<accession>A0A6H5IE84</accession>
<proteinExistence type="predicted"/>
<gene>
    <name evidence="2" type="ORF">TBRA_LOCUS5049</name>
</gene>
<feature type="region of interest" description="Disordered" evidence="1">
    <location>
        <begin position="1"/>
        <end position="35"/>
    </location>
</feature>
<dbReference type="Proteomes" id="UP000479190">
    <property type="component" value="Unassembled WGS sequence"/>
</dbReference>
<sequence length="596" mass="68732">MDVQSCGSHRKKRKITTTTRKSGQQTCTRARQQRRAERRRARGYYYYLYCRVEQRVAAHIRGTTRSRVATAAERGSFALPPLLTSIFHSLIHIRRAALNGAGGFAIAAMFLRPSRHRSAIHTRNVEKKEIERNRRIYGESFEKYILYGAEETKCRYSAVLHTHACRRACVTRVLCCCASCRAMIPILAETVWSIIHGPATTGHLVEVSQFLKRPIDVWTEDRLLLFCQCYNRQKPRLHLKYKSLTNKCPSCKSSSSSKAVGHFTLLQGHEPHNPDARSHPENCGFDVISDQTGYPATALRQVAAQRMLAKLYESRLRGRDHRFQCPHCTYIIDSIHSLRKCDVNQESELDGEVEIVVECQDIKPNINSVAVKKIKEDFQNLLSDKKCNNNYQIQNIIKIESVCEFKQKCIGDAAKESNFNVDCELVQQNKKGSCSKKSVYSDNIRNSNTPCGLMSIVEHLEKRGYELDRCDALIVMKLFAKYEAFEKSSGPGKCWYDDEEFAAIAKNIMMNPRLSLLDTIQLRPDETAKQLTCSDYYEFAFPSKLWMFNQEEYGKLCEVHLCEKLSRRFFRRWALDSFWELIHYRLPFESSGSHFE</sequence>